<dbReference type="EMBL" id="JACGCI010000055">
    <property type="protein sequence ID" value="KAF6750692.1"/>
    <property type="molecule type" value="Genomic_DNA"/>
</dbReference>
<evidence type="ECO:0008006" key="4">
    <source>
        <dbReference type="Google" id="ProtNLM"/>
    </source>
</evidence>
<keyword evidence="3" id="KW-1185">Reference proteome</keyword>
<gene>
    <name evidence="2" type="ORF">DFP72DRAFT_909829</name>
</gene>
<dbReference type="Proteomes" id="UP000521943">
    <property type="component" value="Unassembled WGS sequence"/>
</dbReference>
<comment type="caution">
    <text evidence="2">The sequence shown here is derived from an EMBL/GenBank/DDBJ whole genome shotgun (WGS) entry which is preliminary data.</text>
</comment>
<proteinExistence type="predicted"/>
<sequence length="194" mass="22347">MASFVRSFYISTSFGPSPFAPVIVPSPWRVPFDVPAYHVRRWGGCCALCSCWVSGFLLSFLFLCHLLPFLSFVRLIVLEFVDSLLRLSICARSFSSSSFSYARSTCTQPLPRCVQVRWLGIMFDAWSGWSAPYSCAGACPPSPIGTGTLLWRWFVRRDCISFFFLSFFRLFATSFWDMESPCYRFYFLPRARIR</sequence>
<protein>
    <recommendedName>
        <fullName evidence="4">Transmembrane protein</fullName>
    </recommendedName>
</protein>
<keyword evidence="1" id="KW-1133">Transmembrane helix</keyword>
<name>A0A8H6M407_9AGAR</name>
<organism evidence="2 3">
    <name type="scientific">Ephemerocybe angulata</name>
    <dbReference type="NCBI Taxonomy" id="980116"/>
    <lineage>
        <taxon>Eukaryota</taxon>
        <taxon>Fungi</taxon>
        <taxon>Dikarya</taxon>
        <taxon>Basidiomycota</taxon>
        <taxon>Agaricomycotina</taxon>
        <taxon>Agaricomycetes</taxon>
        <taxon>Agaricomycetidae</taxon>
        <taxon>Agaricales</taxon>
        <taxon>Agaricineae</taxon>
        <taxon>Psathyrellaceae</taxon>
        <taxon>Ephemerocybe</taxon>
    </lineage>
</organism>
<feature type="non-terminal residue" evidence="2">
    <location>
        <position position="194"/>
    </location>
</feature>
<evidence type="ECO:0000313" key="2">
    <source>
        <dbReference type="EMBL" id="KAF6750692.1"/>
    </source>
</evidence>
<dbReference type="AlphaFoldDB" id="A0A8H6M407"/>
<evidence type="ECO:0000256" key="1">
    <source>
        <dbReference type="SAM" id="Phobius"/>
    </source>
</evidence>
<keyword evidence="1" id="KW-0472">Membrane</keyword>
<reference evidence="2 3" key="1">
    <citation type="submission" date="2020-07" db="EMBL/GenBank/DDBJ databases">
        <title>Comparative genomics of pyrophilous fungi reveals a link between fire events and developmental genes.</title>
        <authorList>
            <consortium name="DOE Joint Genome Institute"/>
            <person name="Steindorff A.S."/>
            <person name="Carver A."/>
            <person name="Calhoun S."/>
            <person name="Stillman K."/>
            <person name="Liu H."/>
            <person name="Lipzen A."/>
            <person name="Pangilinan J."/>
            <person name="Labutti K."/>
            <person name="Bruns T.D."/>
            <person name="Grigoriev I.V."/>
        </authorList>
    </citation>
    <scope>NUCLEOTIDE SEQUENCE [LARGE SCALE GENOMIC DNA]</scope>
    <source>
        <strain evidence="2 3">CBS 144469</strain>
    </source>
</reference>
<evidence type="ECO:0000313" key="3">
    <source>
        <dbReference type="Proteomes" id="UP000521943"/>
    </source>
</evidence>
<keyword evidence="1" id="KW-0812">Transmembrane</keyword>
<accession>A0A8H6M407</accession>
<feature type="transmembrane region" description="Helical" evidence="1">
    <location>
        <begin position="42"/>
        <end position="63"/>
    </location>
</feature>